<evidence type="ECO:0000313" key="9">
    <source>
        <dbReference type="EMBL" id="KRG19041.1"/>
    </source>
</evidence>
<dbReference type="Gene3D" id="4.10.950.10">
    <property type="entry name" value="Ribosomal protein L2, domain 3"/>
    <property type="match status" value="1"/>
</dbReference>
<dbReference type="SUPFAM" id="SSF50104">
    <property type="entry name" value="Translation proteins SH3-like domain"/>
    <property type="match status" value="1"/>
</dbReference>
<dbReference type="InterPro" id="IPR008991">
    <property type="entry name" value="Translation_prot_SH3-like_sf"/>
</dbReference>
<evidence type="ECO:0000256" key="6">
    <source>
        <dbReference type="SAM" id="MobiDB-lite"/>
    </source>
</evidence>
<evidence type="ECO:0000256" key="3">
    <source>
        <dbReference type="ARBA" id="ARBA00023274"/>
    </source>
</evidence>
<accession>A0A0Q9YRH2</accession>
<dbReference type="Gene3D" id="2.40.50.140">
    <property type="entry name" value="Nucleic acid-binding proteins"/>
    <property type="match status" value="1"/>
</dbReference>
<evidence type="ECO:0000313" key="10">
    <source>
        <dbReference type="EMBL" id="MCS5709391.1"/>
    </source>
</evidence>
<dbReference type="SUPFAM" id="SSF50249">
    <property type="entry name" value="Nucleic acid-binding proteins"/>
    <property type="match status" value="1"/>
</dbReference>
<dbReference type="Proteomes" id="UP000051494">
    <property type="component" value="Unassembled WGS sequence"/>
</dbReference>
<keyword evidence="5" id="KW-0694">RNA-binding</keyword>
<name>A0A0Q9YRH2_9GAMM</name>
<evidence type="ECO:0000256" key="5">
    <source>
        <dbReference type="HAMAP-Rule" id="MF_01320"/>
    </source>
</evidence>
<comment type="similarity">
    <text evidence="1 5">Belongs to the universal ribosomal protein uL2 family.</text>
</comment>
<dbReference type="EMBL" id="LKHV01000004">
    <property type="protein sequence ID" value="KRG19041.1"/>
    <property type="molecule type" value="Genomic_DNA"/>
</dbReference>
<dbReference type="Pfam" id="PF00181">
    <property type="entry name" value="Ribosomal_L2_N"/>
    <property type="match status" value="1"/>
</dbReference>
<dbReference type="InterPro" id="IPR022671">
    <property type="entry name" value="Ribosomal_uL2_CS"/>
</dbReference>
<dbReference type="STRING" id="437022.CC99x_01031"/>
<feature type="region of interest" description="Disordered" evidence="6">
    <location>
        <begin position="224"/>
        <end position="280"/>
    </location>
</feature>
<dbReference type="InterPro" id="IPR022666">
    <property type="entry name" value="Ribosomal_uL2_RNA-bd_dom"/>
</dbReference>
<dbReference type="PIRSF" id="PIRSF002158">
    <property type="entry name" value="Ribosomal_L2"/>
    <property type="match status" value="1"/>
</dbReference>
<comment type="subunit">
    <text evidence="5">Part of the 50S ribosomal subunit. Forms a bridge to the 30S subunit in the 70S ribosome.</text>
</comment>
<dbReference type="FunFam" id="4.10.950.10:FF:000001">
    <property type="entry name" value="50S ribosomal protein L2"/>
    <property type="match status" value="1"/>
</dbReference>
<feature type="domain" description="Large ribosomal subunit protein uL2 C-terminal" evidence="7">
    <location>
        <begin position="124"/>
        <end position="252"/>
    </location>
</feature>
<dbReference type="PANTHER" id="PTHR13691">
    <property type="entry name" value="RIBOSOMAL PROTEIN L2"/>
    <property type="match status" value="1"/>
</dbReference>
<dbReference type="GO" id="GO:0003735">
    <property type="term" value="F:structural constituent of ribosome"/>
    <property type="evidence" value="ECO:0007669"/>
    <property type="project" value="InterPro"/>
</dbReference>
<feature type="compositionally biased region" description="Basic residues" evidence="6">
    <location>
        <begin position="257"/>
        <end position="280"/>
    </location>
</feature>
<dbReference type="GO" id="GO:0019843">
    <property type="term" value="F:rRNA binding"/>
    <property type="evidence" value="ECO:0007669"/>
    <property type="project" value="UniProtKB-UniRule"/>
</dbReference>
<keyword evidence="5" id="KW-0699">rRNA-binding</keyword>
<dbReference type="InterPro" id="IPR012340">
    <property type="entry name" value="NA-bd_OB-fold"/>
</dbReference>
<dbReference type="InterPro" id="IPR022669">
    <property type="entry name" value="Ribosomal_uL2_C"/>
</dbReference>
<organism evidence="9">
    <name type="scientific">Candidatus Berkiella cookevillensis</name>
    <dbReference type="NCBI Taxonomy" id="437022"/>
    <lineage>
        <taxon>Bacteria</taxon>
        <taxon>Pseudomonadati</taxon>
        <taxon>Pseudomonadota</taxon>
        <taxon>Gammaproteobacteria</taxon>
        <taxon>Candidatus Berkiellales</taxon>
        <taxon>Candidatus Berkiellaceae</taxon>
        <taxon>Candidatus Berkiella</taxon>
    </lineage>
</organism>
<keyword evidence="3 5" id="KW-0687">Ribonucleoprotein</keyword>
<dbReference type="InterPro" id="IPR005880">
    <property type="entry name" value="Ribosomal_uL2_bac/org-type"/>
</dbReference>
<keyword evidence="2 5" id="KW-0689">Ribosomal protein</keyword>
<dbReference type="GO" id="GO:0002181">
    <property type="term" value="P:cytoplasmic translation"/>
    <property type="evidence" value="ECO:0007669"/>
    <property type="project" value="TreeGrafter"/>
</dbReference>
<protein>
    <recommendedName>
        <fullName evidence="4 5">Large ribosomal subunit protein uL2</fullName>
    </recommendedName>
</protein>
<dbReference type="InterPro" id="IPR014726">
    <property type="entry name" value="Ribosomal_uL2_dom3"/>
</dbReference>
<dbReference type="InterPro" id="IPR002171">
    <property type="entry name" value="Ribosomal_uL2"/>
</dbReference>
<reference evidence="9" key="1">
    <citation type="submission" date="2015-09" db="EMBL/GenBank/DDBJ databases">
        <title>Draft Genome Sequences of Two Novel Amoeba-resistant Intranuclear Bacteria, Candidatus Berkiella cookevillensis and Candidatus Berkiella aquae.</title>
        <authorList>
            <person name="Mehari Y.T."/>
            <person name="Arivett B.A."/>
            <person name="Farone A.L."/>
            <person name="Gunderson J.H."/>
            <person name="Farone M.B."/>
        </authorList>
    </citation>
    <scope>NUCLEOTIDE SEQUENCE [LARGE SCALE GENOMIC DNA]</scope>
    <source>
        <strain evidence="9">CC99</strain>
    </source>
</reference>
<dbReference type="RefSeq" id="WP_057624153.1">
    <property type="nucleotide sequence ID" value="NZ_LKHV02000001.1"/>
</dbReference>
<comment type="caution">
    <text evidence="9">The sequence shown here is derived from an EMBL/GenBank/DDBJ whole genome shotgun (WGS) entry which is preliminary data.</text>
</comment>
<dbReference type="EMBL" id="LKHV02000001">
    <property type="protein sequence ID" value="MCS5709391.1"/>
    <property type="molecule type" value="Genomic_DNA"/>
</dbReference>
<dbReference type="HAMAP" id="MF_01320_B">
    <property type="entry name" value="Ribosomal_uL2_B"/>
    <property type="match status" value="1"/>
</dbReference>
<reference evidence="10" key="3">
    <citation type="submission" date="2021-06" db="EMBL/GenBank/DDBJ databases">
        <title>Genomic Description and Analysis of Intracellular Bacteria, Candidatus Berkiella cookevillensis and Candidatus Berkiella aquae.</title>
        <authorList>
            <person name="Kidane D.T."/>
            <person name="Mehari Y.T."/>
            <person name="Rice F.C."/>
            <person name="Arivett B.A."/>
            <person name="Farone A.L."/>
            <person name="Berk S.G."/>
            <person name="Farone M.B."/>
        </authorList>
    </citation>
    <scope>NUCLEOTIDE SEQUENCE</scope>
    <source>
        <strain evidence="10">CC99</strain>
    </source>
</reference>
<dbReference type="FunFam" id="2.30.30.30:FF:000001">
    <property type="entry name" value="50S ribosomal protein L2"/>
    <property type="match status" value="1"/>
</dbReference>
<dbReference type="PATRIC" id="fig|1590042.3.peg.1051"/>
<dbReference type="FunFam" id="2.40.50.140:FF:000003">
    <property type="entry name" value="50S ribosomal protein L2"/>
    <property type="match status" value="1"/>
</dbReference>
<evidence type="ECO:0000256" key="4">
    <source>
        <dbReference type="ARBA" id="ARBA00035242"/>
    </source>
</evidence>
<evidence type="ECO:0000256" key="1">
    <source>
        <dbReference type="ARBA" id="ARBA00005636"/>
    </source>
</evidence>
<evidence type="ECO:0000259" key="7">
    <source>
        <dbReference type="SMART" id="SM01382"/>
    </source>
</evidence>
<proteinExistence type="inferred from homology"/>
<dbReference type="GO" id="GO:0015934">
    <property type="term" value="C:large ribosomal subunit"/>
    <property type="evidence" value="ECO:0007669"/>
    <property type="project" value="InterPro"/>
</dbReference>
<comment type="function">
    <text evidence="5">One of the primary rRNA binding proteins. Required for association of the 30S and 50S subunits to form the 70S ribosome, for tRNA binding and peptide bond formation. It has been suggested to have peptidyltransferase activity; this is somewhat controversial. Makes several contacts with the 16S rRNA in the 70S ribosome.</text>
</comment>
<dbReference type="NCBIfam" id="TIGR01171">
    <property type="entry name" value="rplB_bact"/>
    <property type="match status" value="1"/>
</dbReference>
<evidence type="ECO:0000313" key="11">
    <source>
        <dbReference type="Proteomes" id="UP000051494"/>
    </source>
</evidence>
<feature type="domain" description="Large ribosomal subunit protein uL2 RNA-binding" evidence="8">
    <location>
        <begin position="42"/>
        <end position="118"/>
    </location>
</feature>
<dbReference type="InterPro" id="IPR014722">
    <property type="entry name" value="Rib_uL2_dom2"/>
</dbReference>
<dbReference type="SMART" id="SM01382">
    <property type="entry name" value="Ribosomal_L2_C"/>
    <property type="match status" value="1"/>
</dbReference>
<reference evidence="10" key="2">
    <citation type="journal article" date="2016" name="Genome Announc.">
        <title>Draft Genome Sequences of Two Novel Amoeba-Resistant Intranuclear Bacteria, 'Candidatus Berkiella cookevillensis' and 'Candidatus Berkiella aquae'.</title>
        <authorList>
            <person name="Mehari Y.T."/>
            <person name="Arivett B.A."/>
            <person name="Farone A.L."/>
            <person name="Gunderson J.H."/>
            <person name="Farone M.B."/>
        </authorList>
    </citation>
    <scope>NUCLEOTIDE SEQUENCE</scope>
    <source>
        <strain evidence="10">CC99</strain>
    </source>
</reference>
<dbReference type="GO" id="GO:0016740">
    <property type="term" value="F:transferase activity"/>
    <property type="evidence" value="ECO:0007669"/>
    <property type="project" value="InterPro"/>
</dbReference>
<sequence>MAVIELKPTTPGQRFKTNIKTVGLHTGKPVKSLTKKKNRTCGRNNQGRITITHRGGGHRRRLRDIDFKRTKDGIPAKVERLEYDPNRSARIALLLYKDGERRYILAPKGLKVGDAVQSGPDVSILPGNCLPMTHIPVGANVHCIELKPGKGGQLARSAGSFAQLLAREGAYATIRLRSGEMRKVLAECRAVIGIVGNEEHNLRVLGKAGAKRWRGIRPTVRGVAKNPVDHPLGGGEGRTSGGRPPCNFNGLLEGTKTRSRKKPSNKLIVRRRGKKKGERG</sequence>
<dbReference type="PROSITE" id="PS00467">
    <property type="entry name" value="RIBOSOMAL_L2"/>
    <property type="match status" value="1"/>
</dbReference>
<gene>
    <name evidence="5 9" type="primary">rplB</name>
    <name evidence="9" type="ORF">CC99x_01031</name>
    <name evidence="10" type="ORF">CC99x_010790</name>
</gene>
<dbReference type="OrthoDB" id="9778722at2"/>
<dbReference type="Gene3D" id="2.30.30.30">
    <property type="match status" value="1"/>
</dbReference>
<keyword evidence="11" id="KW-1185">Reference proteome</keyword>
<dbReference type="Pfam" id="PF03947">
    <property type="entry name" value="Ribosomal_L2_C"/>
    <property type="match status" value="1"/>
</dbReference>
<evidence type="ECO:0000259" key="8">
    <source>
        <dbReference type="SMART" id="SM01383"/>
    </source>
</evidence>
<evidence type="ECO:0000256" key="2">
    <source>
        <dbReference type="ARBA" id="ARBA00022980"/>
    </source>
</evidence>
<dbReference type="AlphaFoldDB" id="A0A0Q9YRH2"/>
<dbReference type="SMART" id="SM01383">
    <property type="entry name" value="Ribosomal_L2"/>
    <property type="match status" value="1"/>
</dbReference>
<dbReference type="PANTHER" id="PTHR13691:SF5">
    <property type="entry name" value="LARGE RIBOSOMAL SUBUNIT PROTEIN UL2M"/>
    <property type="match status" value="1"/>
</dbReference>